<dbReference type="InterPro" id="IPR015943">
    <property type="entry name" value="WD40/YVTN_repeat-like_dom_sf"/>
</dbReference>
<feature type="transmembrane region" description="Helical" evidence="1">
    <location>
        <begin position="7"/>
        <end position="27"/>
    </location>
</feature>
<dbReference type="InterPro" id="IPR002372">
    <property type="entry name" value="PQQ_rpt_dom"/>
</dbReference>
<dbReference type="InterPro" id="IPR011047">
    <property type="entry name" value="Quinoprotein_ADH-like_sf"/>
</dbReference>
<proteinExistence type="predicted"/>
<protein>
    <submittedName>
        <fullName evidence="3">PQQ-binding-like beta-propeller repeat protein</fullName>
    </submittedName>
</protein>
<dbReference type="RefSeq" id="WP_311510788.1">
    <property type="nucleotide sequence ID" value="NZ_JAVREP010000003.1"/>
</dbReference>
<organism evidence="3 4">
    <name type="scientific">Nocardiopsis lambiniae</name>
    <dbReference type="NCBI Taxonomy" id="3075539"/>
    <lineage>
        <taxon>Bacteria</taxon>
        <taxon>Bacillati</taxon>
        <taxon>Actinomycetota</taxon>
        <taxon>Actinomycetes</taxon>
        <taxon>Streptosporangiales</taxon>
        <taxon>Nocardiopsidaceae</taxon>
        <taxon>Nocardiopsis</taxon>
    </lineage>
</organism>
<feature type="domain" description="Pyrrolo-quinoline quinone repeat" evidence="2">
    <location>
        <begin position="63"/>
        <end position="251"/>
    </location>
</feature>
<evidence type="ECO:0000256" key="1">
    <source>
        <dbReference type="SAM" id="Phobius"/>
    </source>
</evidence>
<dbReference type="EMBL" id="JAVREP010000003">
    <property type="protein sequence ID" value="MDT0328042.1"/>
    <property type="molecule type" value="Genomic_DNA"/>
</dbReference>
<reference evidence="4" key="1">
    <citation type="submission" date="2023-07" db="EMBL/GenBank/DDBJ databases">
        <title>30 novel species of actinomycetes from the DSMZ collection.</title>
        <authorList>
            <person name="Nouioui I."/>
        </authorList>
    </citation>
    <scope>NUCLEOTIDE SEQUENCE [LARGE SCALE GENOMIC DNA]</scope>
    <source>
        <strain evidence="4">DSM 44743</strain>
    </source>
</reference>
<dbReference type="SUPFAM" id="SSF50998">
    <property type="entry name" value="Quinoprotein alcohol dehydrogenase-like"/>
    <property type="match status" value="1"/>
</dbReference>
<name>A0ABU2M5X5_9ACTN</name>
<evidence type="ECO:0000313" key="3">
    <source>
        <dbReference type="EMBL" id="MDT0328042.1"/>
    </source>
</evidence>
<evidence type="ECO:0000259" key="2">
    <source>
        <dbReference type="Pfam" id="PF13360"/>
    </source>
</evidence>
<dbReference type="Pfam" id="PF13360">
    <property type="entry name" value="PQQ_2"/>
    <property type="match status" value="1"/>
</dbReference>
<keyword evidence="1" id="KW-0812">Transmembrane</keyword>
<keyword evidence="4" id="KW-1185">Reference proteome</keyword>
<evidence type="ECO:0000313" key="4">
    <source>
        <dbReference type="Proteomes" id="UP001183390"/>
    </source>
</evidence>
<accession>A0ABU2M5X5</accession>
<dbReference type="Proteomes" id="UP001183390">
    <property type="component" value="Unassembled WGS sequence"/>
</dbReference>
<keyword evidence="1" id="KW-0472">Membrane</keyword>
<comment type="caution">
    <text evidence="3">The sequence shown here is derived from an EMBL/GenBank/DDBJ whole genome shotgun (WGS) entry which is preliminary data.</text>
</comment>
<sequence>MAVRTPWTIAVSAVVVALGVIAALVWANARVDHAVVEGHAPRPETIGTVSEVAWAWETPEGHRLHHVLAGVSGALMVVDDGVIALDGETGDELWRYRARDRQVADAAVTPDRETLLLSYAAGDGGEGDGEDVLVFATGTGEIVGEHRTRGGDARRGYLGDGLRVSVGDGDPVTVTAESVYDGAPVWSRALEAPIPDPTRFHLADGVITPEAVIVAGSYEGAHEEYTVLAVALEPDTGRVLWEREYAYTDATAADVGLTVSPDGSVLLLEMPYTDTDGRLIHHLLEPASGAEPAGTFLHDRERRRVWFGEDGYVDHRLDGEVVEYRYVAFDGTVREEVTAPARPGEPETHRGWALSDGVLRVHFPEGAEHARGPVTVEVLAWDGGVRRIPVDLSAGEPWPGDESRAFRDGPVIVRVPGAILVTEDTGRRKGAWRVVALR</sequence>
<gene>
    <name evidence="3" type="ORF">RM479_06410</name>
</gene>
<keyword evidence="1" id="KW-1133">Transmembrane helix</keyword>
<dbReference type="Gene3D" id="2.130.10.10">
    <property type="entry name" value="YVTN repeat-like/Quinoprotein amine dehydrogenase"/>
    <property type="match status" value="1"/>
</dbReference>